<evidence type="ECO:0000313" key="3">
    <source>
        <dbReference type="Proteomes" id="UP000640786"/>
    </source>
</evidence>
<evidence type="ECO:0000259" key="1">
    <source>
        <dbReference type="Pfam" id="PF13354"/>
    </source>
</evidence>
<dbReference type="Gene3D" id="3.40.710.10">
    <property type="entry name" value="DD-peptidase/beta-lactamase superfamily"/>
    <property type="match status" value="1"/>
</dbReference>
<comment type="caution">
    <text evidence="2">The sequence shown here is derived from an EMBL/GenBank/DDBJ whole genome shotgun (WGS) entry which is preliminary data.</text>
</comment>
<evidence type="ECO:0000313" key="2">
    <source>
        <dbReference type="EMBL" id="MBD7942592.1"/>
    </source>
</evidence>
<keyword evidence="3" id="KW-1185">Reference proteome</keyword>
<dbReference type="Pfam" id="PF13354">
    <property type="entry name" value="Beta-lactamase2"/>
    <property type="match status" value="1"/>
</dbReference>
<gene>
    <name evidence="2" type="ORF">H9650_00575</name>
</gene>
<reference evidence="2 3" key="1">
    <citation type="submission" date="2020-08" db="EMBL/GenBank/DDBJ databases">
        <title>A Genomic Blueprint of the Chicken Gut Microbiome.</title>
        <authorList>
            <person name="Gilroy R."/>
            <person name="Ravi A."/>
            <person name="Getino M."/>
            <person name="Pursley I."/>
            <person name="Horton D.L."/>
            <person name="Alikhan N.-F."/>
            <person name="Baker D."/>
            <person name="Gharbi K."/>
            <person name="Hall N."/>
            <person name="Watson M."/>
            <person name="Adriaenssens E.M."/>
            <person name="Foster-Nyarko E."/>
            <person name="Jarju S."/>
            <person name="Secka A."/>
            <person name="Antonio M."/>
            <person name="Oren A."/>
            <person name="Chaudhuri R."/>
            <person name="La Ragione R.M."/>
            <person name="Hildebrand F."/>
            <person name="Pallen M.J."/>
        </authorList>
    </citation>
    <scope>NUCLEOTIDE SEQUENCE [LARGE SCALE GENOMIC DNA]</scope>
    <source>
        <strain evidence="2 3">Sa2BUA9</strain>
    </source>
</reference>
<organism evidence="2 3">
    <name type="scientific">Psychrobacillus faecigallinarum</name>
    <dbReference type="NCBI Taxonomy" id="2762235"/>
    <lineage>
        <taxon>Bacteria</taxon>
        <taxon>Bacillati</taxon>
        <taxon>Bacillota</taxon>
        <taxon>Bacilli</taxon>
        <taxon>Bacillales</taxon>
        <taxon>Bacillaceae</taxon>
        <taxon>Psychrobacillus</taxon>
    </lineage>
</organism>
<dbReference type="RefSeq" id="WP_191696351.1">
    <property type="nucleotide sequence ID" value="NZ_JACSQO010000001.1"/>
</dbReference>
<name>A0ABR8R503_9BACI</name>
<feature type="domain" description="Beta-lactamase class A catalytic" evidence="1">
    <location>
        <begin position="26"/>
        <end position="217"/>
    </location>
</feature>
<sequence>MDNIIEKLKEIKQGEIGITLYSPTEDKILLSLNKDLIVPLASAAKIAIAFCVVKLVEEQKYKWTDKIQNIKFNPDEDSDVLYPHYQNRSSLMLCEAVEVMIACHDSHVANSVVQFCGTWDYFNQKIRTYFKKINIKQNPKDLSSEGELAQILELLKCSIQGYDSEPEVWAPLVNGLVRQRGEIKGIPSHLVNHMTGGLDNVVIDIGIIGEFSKAPILFVLGAKNLPNRNINQLADEKIAEALKLIYETYCNSNIVQDCKI</sequence>
<dbReference type="InterPro" id="IPR012338">
    <property type="entry name" value="Beta-lactam/transpept-like"/>
</dbReference>
<dbReference type="EMBL" id="JACSQO010000001">
    <property type="protein sequence ID" value="MBD7942592.1"/>
    <property type="molecule type" value="Genomic_DNA"/>
</dbReference>
<dbReference type="GO" id="GO:0016787">
    <property type="term" value="F:hydrolase activity"/>
    <property type="evidence" value="ECO:0007669"/>
    <property type="project" value="UniProtKB-KW"/>
</dbReference>
<dbReference type="SUPFAM" id="SSF56601">
    <property type="entry name" value="beta-lactamase/transpeptidase-like"/>
    <property type="match status" value="1"/>
</dbReference>
<protein>
    <submittedName>
        <fullName evidence="2">Serine hydrolase</fullName>
    </submittedName>
</protein>
<proteinExistence type="predicted"/>
<dbReference type="InterPro" id="IPR045155">
    <property type="entry name" value="Beta-lactam_cat"/>
</dbReference>
<accession>A0ABR8R503</accession>
<dbReference type="Proteomes" id="UP000640786">
    <property type="component" value="Unassembled WGS sequence"/>
</dbReference>
<keyword evidence="2" id="KW-0378">Hydrolase</keyword>